<dbReference type="Proteomes" id="UP000295382">
    <property type="component" value="Unassembled WGS sequence"/>
</dbReference>
<dbReference type="SUPFAM" id="SSF46785">
    <property type="entry name" value="Winged helix' DNA-binding domain"/>
    <property type="match status" value="1"/>
</dbReference>
<dbReference type="RefSeq" id="WP_132259660.1">
    <property type="nucleotide sequence ID" value="NZ_SLZQ01000010.1"/>
</dbReference>
<feature type="domain" description="HTH gntR-type" evidence="4">
    <location>
        <begin position="11"/>
        <end position="79"/>
    </location>
</feature>
<dbReference type="SMART" id="SM00345">
    <property type="entry name" value="HTH_GNTR"/>
    <property type="match status" value="1"/>
</dbReference>
<keyword evidence="2" id="KW-0238">DNA-binding</keyword>
<evidence type="ECO:0000313" key="5">
    <source>
        <dbReference type="EMBL" id="TCS35659.1"/>
    </source>
</evidence>
<reference evidence="5 6" key="1">
    <citation type="submission" date="2019-03" db="EMBL/GenBank/DDBJ databases">
        <title>Genomic Encyclopedia of Type Strains, Phase IV (KMG-IV): sequencing the most valuable type-strain genomes for metagenomic binning, comparative biology and taxonomic classification.</title>
        <authorList>
            <person name="Goeker M."/>
        </authorList>
    </citation>
    <scope>NUCLEOTIDE SEQUENCE [LARGE SCALE GENOMIC DNA]</scope>
    <source>
        <strain evidence="5 6">DSM 7445</strain>
    </source>
</reference>
<dbReference type="GO" id="GO:0003677">
    <property type="term" value="F:DNA binding"/>
    <property type="evidence" value="ECO:0007669"/>
    <property type="project" value="UniProtKB-KW"/>
</dbReference>
<dbReference type="PROSITE" id="PS50949">
    <property type="entry name" value="HTH_GNTR"/>
    <property type="match status" value="1"/>
</dbReference>
<dbReference type="CDD" id="cd07377">
    <property type="entry name" value="WHTH_GntR"/>
    <property type="match status" value="1"/>
</dbReference>
<evidence type="ECO:0000259" key="4">
    <source>
        <dbReference type="PROSITE" id="PS50949"/>
    </source>
</evidence>
<dbReference type="SUPFAM" id="SSF48008">
    <property type="entry name" value="GntR ligand-binding domain-like"/>
    <property type="match status" value="1"/>
</dbReference>
<dbReference type="Gene3D" id="1.10.10.10">
    <property type="entry name" value="Winged helix-like DNA-binding domain superfamily/Winged helix DNA-binding domain"/>
    <property type="match status" value="1"/>
</dbReference>
<keyword evidence="3" id="KW-0804">Transcription</keyword>
<keyword evidence="6" id="KW-1185">Reference proteome</keyword>
<dbReference type="PRINTS" id="PR00035">
    <property type="entry name" value="HTHGNTR"/>
</dbReference>
<keyword evidence="1" id="KW-0805">Transcription regulation</keyword>
<dbReference type="SMART" id="SM00895">
    <property type="entry name" value="FCD"/>
    <property type="match status" value="1"/>
</dbReference>
<protein>
    <submittedName>
        <fullName evidence="5">GntR family transcriptional regulator</fullName>
    </submittedName>
</protein>
<dbReference type="OrthoDB" id="5296437at2"/>
<dbReference type="Gene3D" id="1.20.120.530">
    <property type="entry name" value="GntR ligand-binding domain-like"/>
    <property type="match status" value="1"/>
</dbReference>
<evidence type="ECO:0000256" key="1">
    <source>
        <dbReference type="ARBA" id="ARBA00023015"/>
    </source>
</evidence>
<accession>A0A4R3HWA8</accession>
<dbReference type="Pfam" id="PF07729">
    <property type="entry name" value="FCD"/>
    <property type="match status" value="1"/>
</dbReference>
<dbReference type="InterPro" id="IPR000524">
    <property type="entry name" value="Tscrpt_reg_HTH_GntR"/>
</dbReference>
<dbReference type="PANTHER" id="PTHR43537">
    <property type="entry name" value="TRANSCRIPTIONAL REGULATOR, GNTR FAMILY"/>
    <property type="match status" value="1"/>
</dbReference>
<dbReference type="AlphaFoldDB" id="A0A4R3HWA8"/>
<proteinExistence type="predicted"/>
<comment type="caution">
    <text evidence="5">The sequence shown here is derived from an EMBL/GenBank/DDBJ whole genome shotgun (WGS) entry which is preliminary data.</text>
</comment>
<dbReference type="PANTHER" id="PTHR43537:SF5">
    <property type="entry name" value="UXU OPERON TRANSCRIPTIONAL REGULATOR"/>
    <property type="match status" value="1"/>
</dbReference>
<dbReference type="GO" id="GO:0003700">
    <property type="term" value="F:DNA-binding transcription factor activity"/>
    <property type="evidence" value="ECO:0007669"/>
    <property type="project" value="InterPro"/>
</dbReference>
<dbReference type="InterPro" id="IPR036390">
    <property type="entry name" value="WH_DNA-bd_sf"/>
</dbReference>
<gene>
    <name evidence="5" type="ORF">EDC30_110128</name>
</gene>
<dbReference type="InterPro" id="IPR011711">
    <property type="entry name" value="GntR_C"/>
</dbReference>
<dbReference type="InterPro" id="IPR036388">
    <property type="entry name" value="WH-like_DNA-bd_sf"/>
</dbReference>
<dbReference type="Pfam" id="PF00392">
    <property type="entry name" value="GntR"/>
    <property type="match status" value="1"/>
</dbReference>
<evidence type="ECO:0000313" key="6">
    <source>
        <dbReference type="Proteomes" id="UP000295382"/>
    </source>
</evidence>
<sequence>MKTNTSHTPTHSLTEEIVSWLNEEIRSQRLKPGDKLPSEKQLCEQFSVSRSVVREAVSQLKSEGIVSAQQGRGVFVNERGSRQTFRLDVSALDDAKGLEYVIELLVTMEAAAARYAAMRRTPEDLKKIKQALVGMEYAIVNDKLGDDEDYAFHQAIVDSTQNPHFQTLNEFLERHVRRLIRQARSNTAKNYNNMVQAVQDEHKAILQAIEKRDADSAALAAETHLRNAAKRLRKYLND</sequence>
<evidence type="ECO:0000256" key="2">
    <source>
        <dbReference type="ARBA" id="ARBA00023125"/>
    </source>
</evidence>
<name>A0A4R3HWA8_PAULE</name>
<dbReference type="InterPro" id="IPR008920">
    <property type="entry name" value="TF_FadR/GntR_C"/>
</dbReference>
<dbReference type="EMBL" id="SLZQ01000010">
    <property type="protein sequence ID" value="TCS35659.1"/>
    <property type="molecule type" value="Genomic_DNA"/>
</dbReference>
<evidence type="ECO:0000256" key="3">
    <source>
        <dbReference type="ARBA" id="ARBA00023163"/>
    </source>
</evidence>
<organism evidence="5 6">
    <name type="scientific">Paucimonas lemoignei</name>
    <name type="common">Pseudomonas lemoignei</name>
    <dbReference type="NCBI Taxonomy" id="29443"/>
    <lineage>
        <taxon>Bacteria</taxon>
        <taxon>Pseudomonadati</taxon>
        <taxon>Pseudomonadota</taxon>
        <taxon>Betaproteobacteria</taxon>
        <taxon>Burkholderiales</taxon>
        <taxon>Burkholderiaceae</taxon>
        <taxon>Paucimonas</taxon>
    </lineage>
</organism>